<organism evidence="2 3">
    <name type="scientific">Nannocystis pusilla</name>
    <dbReference type="NCBI Taxonomy" id="889268"/>
    <lineage>
        <taxon>Bacteria</taxon>
        <taxon>Pseudomonadati</taxon>
        <taxon>Myxococcota</taxon>
        <taxon>Polyangia</taxon>
        <taxon>Nannocystales</taxon>
        <taxon>Nannocystaceae</taxon>
        <taxon>Nannocystis</taxon>
    </lineage>
</organism>
<feature type="signal peptide" evidence="1">
    <location>
        <begin position="1"/>
        <end position="26"/>
    </location>
</feature>
<keyword evidence="3" id="KW-1185">Reference proteome</keyword>
<feature type="chain" id="PRO_5040875279" description="Lipoprotein" evidence="1">
    <location>
        <begin position="27"/>
        <end position="272"/>
    </location>
</feature>
<evidence type="ECO:0000313" key="3">
    <source>
        <dbReference type="Proteomes" id="UP001150924"/>
    </source>
</evidence>
<evidence type="ECO:0000313" key="2">
    <source>
        <dbReference type="EMBL" id="MCY1012312.1"/>
    </source>
</evidence>
<protein>
    <recommendedName>
        <fullName evidence="4">Lipoprotein</fullName>
    </recommendedName>
</protein>
<keyword evidence="1" id="KW-0732">Signal</keyword>
<sequence length="272" mass="28419">MIRPATRAAALVVALSPLTFVASAHAAPVPSNDDIADAIVITEPSFSDKLNTGAATTAPDDPVCFGNSATVWYEYTPAVDERIHIDTFGSNYDTTLSVYTDGSSEPLVQQACEDDTIGLQSAIDFEATAGVTYFFMVAAFGEGNSGGATRFNFEVDAPLEISVQFDPGVLGEVGEAFLGFTVICSRPATVDLSGLLTQKSKGLTRSAPFEFGPIDCDYVLEGGVGPLFPDTGAFVPGNALVDSFASATALDDGETAEFAGAQKIKLGIERRS</sequence>
<evidence type="ECO:0008006" key="4">
    <source>
        <dbReference type="Google" id="ProtNLM"/>
    </source>
</evidence>
<reference evidence="2" key="1">
    <citation type="submission" date="2022-11" db="EMBL/GenBank/DDBJ databases">
        <title>Minimal conservation of predation-associated metabolite biosynthetic gene clusters underscores biosynthetic potential of Myxococcota including descriptions for ten novel species: Archangium lansinium sp. nov., Myxococcus landrumus sp. nov., Nannocystis bai.</title>
        <authorList>
            <person name="Ahearne A."/>
            <person name="Stevens C."/>
            <person name="Phillips K."/>
        </authorList>
    </citation>
    <scope>NUCLEOTIDE SEQUENCE</scope>
    <source>
        <strain evidence="2">Na p29</strain>
    </source>
</reference>
<dbReference type="EMBL" id="JAPNKE010000002">
    <property type="protein sequence ID" value="MCY1012312.1"/>
    <property type="molecule type" value="Genomic_DNA"/>
</dbReference>
<dbReference type="RefSeq" id="WP_267775694.1">
    <property type="nucleotide sequence ID" value="NZ_JAPNKE010000002.1"/>
</dbReference>
<proteinExistence type="predicted"/>
<gene>
    <name evidence="2" type="ORF">OV079_43610</name>
</gene>
<comment type="caution">
    <text evidence="2">The sequence shown here is derived from an EMBL/GenBank/DDBJ whole genome shotgun (WGS) entry which is preliminary data.</text>
</comment>
<dbReference type="Proteomes" id="UP001150924">
    <property type="component" value="Unassembled WGS sequence"/>
</dbReference>
<dbReference type="Gene3D" id="2.60.120.380">
    <property type="match status" value="1"/>
</dbReference>
<accession>A0A9X3J111</accession>
<evidence type="ECO:0000256" key="1">
    <source>
        <dbReference type="SAM" id="SignalP"/>
    </source>
</evidence>
<name>A0A9X3J111_9BACT</name>
<dbReference type="AlphaFoldDB" id="A0A9X3J111"/>